<dbReference type="SFLD" id="SFLDG01129">
    <property type="entry name" value="C1.5:_HAD__Beta-PGM__Phosphata"/>
    <property type="match status" value="1"/>
</dbReference>
<name>A0YGR0_9GAMM</name>
<dbReference type="InterPro" id="IPR036412">
    <property type="entry name" value="HAD-like_sf"/>
</dbReference>
<dbReference type="Pfam" id="PF13419">
    <property type="entry name" value="HAD_2"/>
    <property type="match status" value="1"/>
</dbReference>
<sequence length="211" mass="23424">MLFIFDWDGTLIDSTEKIVGCMQAAASALDLPALDHGEVKSIIGLGLPEAIATLFPGIRSPLAESLIERYSAFFVEADQVPCEFYPNAVATLEALREEGHQLAVATGKSRRGLQRVLQKLQMIDFFDASRCADETVSKPHPMMLEQLLEELGFQSSSAVMVGDTEFDLEMAARIGMRRIAVSYGAHDVERLRRHSPELIIDDLNQLLSWRS</sequence>
<dbReference type="Proteomes" id="UP000004931">
    <property type="component" value="Unassembled WGS sequence"/>
</dbReference>
<dbReference type="AlphaFoldDB" id="A0YGR0"/>
<gene>
    <name evidence="1" type="ORF">GP2143_06534</name>
</gene>
<reference evidence="1 2" key="1">
    <citation type="journal article" date="2010" name="J. Bacteriol.">
        <title>Genome sequence of the oligotrophic marine Gammaproteobacterium HTCC2143, isolated from the Oregon Coast.</title>
        <authorList>
            <person name="Oh H.M."/>
            <person name="Kang I."/>
            <person name="Ferriera S."/>
            <person name="Giovannoni S.J."/>
            <person name="Cho J.C."/>
        </authorList>
    </citation>
    <scope>NUCLEOTIDE SEQUENCE [LARGE SCALE GENOMIC DNA]</scope>
    <source>
        <strain evidence="1 2">HTCC2143</strain>
    </source>
</reference>
<dbReference type="SFLD" id="SFLDS00003">
    <property type="entry name" value="Haloacid_Dehalogenase"/>
    <property type="match status" value="1"/>
</dbReference>
<dbReference type="GO" id="GO:0005829">
    <property type="term" value="C:cytosol"/>
    <property type="evidence" value="ECO:0007669"/>
    <property type="project" value="TreeGrafter"/>
</dbReference>
<protein>
    <submittedName>
        <fullName evidence="1">Predicted phosphatase</fullName>
    </submittedName>
</protein>
<dbReference type="Gene3D" id="1.10.150.240">
    <property type="entry name" value="Putative phosphatase, domain 2"/>
    <property type="match status" value="1"/>
</dbReference>
<dbReference type="InterPro" id="IPR006439">
    <property type="entry name" value="HAD-SF_hydro_IA"/>
</dbReference>
<evidence type="ECO:0000313" key="1">
    <source>
        <dbReference type="EMBL" id="EAW29928.1"/>
    </source>
</evidence>
<dbReference type="NCBIfam" id="TIGR01549">
    <property type="entry name" value="HAD-SF-IA-v1"/>
    <property type="match status" value="1"/>
</dbReference>
<proteinExistence type="predicted"/>
<keyword evidence="2" id="KW-1185">Reference proteome</keyword>
<dbReference type="InterPro" id="IPR023198">
    <property type="entry name" value="PGP-like_dom2"/>
</dbReference>
<dbReference type="InterPro" id="IPR023214">
    <property type="entry name" value="HAD_sf"/>
</dbReference>
<dbReference type="SFLD" id="SFLDG01135">
    <property type="entry name" value="C1.5.6:_HAD__Beta-PGM__Phospha"/>
    <property type="match status" value="1"/>
</dbReference>
<comment type="caution">
    <text evidence="1">The sequence shown here is derived from an EMBL/GenBank/DDBJ whole genome shotgun (WGS) entry which is preliminary data.</text>
</comment>
<dbReference type="InterPro" id="IPR041492">
    <property type="entry name" value="HAD_2"/>
</dbReference>
<dbReference type="InterPro" id="IPR050155">
    <property type="entry name" value="HAD-like_hydrolase_sf"/>
</dbReference>
<accession>A0YGR0</accession>
<dbReference type="Gene3D" id="3.40.50.1000">
    <property type="entry name" value="HAD superfamily/HAD-like"/>
    <property type="match status" value="1"/>
</dbReference>
<dbReference type="SUPFAM" id="SSF56784">
    <property type="entry name" value="HAD-like"/>
    <property type="match status" value="1"/>
</dbReference>
<dbReference type="PANTHER" id="PTHR43434">
    <property type="entry name" value="PHOSPHOGLYCOLATE PHOSPHATASE"/>
    <property type="match status" value="1"/>
</dbReference>
<dbReference type="STRING" id="247633.GP2143_06534"/>
<dbReference type="PANTHER" id="PTHR43434:SF24">
    <property type="entry name" value="HYDROLASE-RELATED"/>
    <property type="match status" value="1"/>
</dbReference>
<dbReference type="OrthoDB" id="9782449at2"/>
<dbReference type="NCBIfam" id="TIGR01662">
    <property type="entry name" value="HAD-SF-IIIA"/>
    <property type="match status" value="1"/>
</dbReference>
<dbReference type="EMBL" id="AAVT01000012">
    <property type="protein sequence ID" value="EAW29928.1"/>
    <property type="molecule type" value="Genomic_DNA"/>
</dbReference>
<dbReference type="eggNOG" id="COG0546">
    <property type="taxonomic scope" value="Bacteria"/>
</dbReference>
<dbReference type="GO" id="GO:0008967">
    <property type="term" value="F:phosphoglycolate phosphatase activity"/>
    <property type="evidence" value="ECO:0007669"/>
    <property type="project" value="TreeGrafter"/>
</dbReference>
<dbReference type="GO" id="GO:0006281">
    <property type="term" value="P:DNA repair"/>
    <property type="evidence" value="ECO:0007669"/>
    <property type="project" value="TreeGrafter"/>
</dbReference>
<organism evidence="1 2">
    <name type="scientific">marine gamma proteobacterium HTCC2143</name>
    <dbReference type="NCBI Taxonomy" id="247633"/>
    <lineage>
        <taxon>Bacteria</taxon>
        <taxon>Pseudomonadati</taxon>
        <taxon>Pseudomonadota</taxon>
        <taxon>Gammaproteobacteria</taxon>
        <taxon>Cellvibrionales</taxon>
        <taxon>Spongiibacteraceae</taxon>
        <taxon>BD1-7 clade</taxon>
    </lineage>
</organism>
<dbReference type="InterPro" id="IPR006549">
    <property type="entry name" value="HAD-SF_hydro_IIIA"/>
</dbReference>
<dbReference type="NCBIfam" id="TIGR01509">
    <property type="entry name" value="HAD-SF-IA-v3"/>
    <property type="match status" value="1"/>
</dbReference>
<evidence type="ECO:0000313" key="2">
    <source>
        <dbReference type="Proteomes" id="UP000004931"/>
    </source>
</evidence>